<name>A0A918C3P4_9ACTN</name>
<dbReference type="Pfam" id="PF13424">
    <property type="entry name" value="TPR_12"/>
    <property type="match status" value="1"/>
</dbReference>
<dbReference type="InterPro" id="IPR053137">
    <property type="entry name" value="NLR-like"/>
</dbReference>
<dbReference type="InterPro" id="IPR049945">
    <property type="entry name" value="AAA_22"/>
</dbReference>
<keyword evidence="1" id="KW-0812">Transmembrane</keyword>
<protein>
    <recommendedName>
        <fullName evidence="2">ORC1/DEAH AAA+ ATPase domain-containing protein</fullName>
    </recommendedName>
</protein>
<feature type="transmembrane region" description="Helical" evidence="1">
    <location>
        <begin position="15"/>
        <end position="35"/>
    </location>
</feature>
<keyword evidence="1" id="KW-1133">Transmembrane helix</keyword>
<keyword evidence="4" id="KW-1185">Reference proteome</keyword>
<reference evidence="3" key="2">
    <citation type="submission" date="2020-09" db="EMBL/GenBank/DDBJ databases">
        <authorList>
            <person name="Sun Q."/>
            <person name="Ohkuma M."/>
        </authorList>
    </citation>
    <scope>NUCLEOTIDE SEQUENCE</scope>
    <source>
        <strain evidence="3">JCM 4403</strain>
    </source>
</reference>
<proteinExistence type="predicted"/>
<dbReference type="Proteomes" id="UP000656732">
    <property type="component" value="Unassembled WGS sequence"/>
</dbReference>
<dbReference type="EMBL" id="BMTU01000017">
    <property type="protein sequence ID" value="GGR04188.1"/>
    <property type="molecule type" value="Genomic_DNA"/>
</dbReference>
<evidence type="ECO:0000256" key="1">
    <source>
        <dbReference type="SAM" id="Phobius"/>
    </source>
</evidence>
<reference evidence="3" key="1">
    <citation type="journal article" date="2014" name="Int. J. Syst. Evol. Microbiol.">
        <title>Complete genome sequence of Corynebacterium casei LMG S-19264T (=DSM 44701T), isolated from a smear-ripened cheese.</title>
        <authorList>
            <consortium name="US DOE Joint Genome Institute (JGI-PGF)"/>
            <person name="Walter F."/>
            <person name="Albersmeier A."/>
            <person name="Kalinowski J."/>
            <person name="Ruckert C."/>
        </authorList>
    </citation>
    <scope>NUCLEOTIDE SEQUENCE</scope>
    <source>
        <strain evidence="3">JCM 4403</strain>
    </source>
</reference>
<organism evidence="3 4">
    <name type="scientific">Streptomyces pilosus</name>
    <dbReference type="NCBI Taxonomy" id="28893"/>
    <lineage>
        <taxon>Bacteria</taxon>
        <taxon>Bacillati</taxon>
        <taxon>Actinomycetota</taxon>
        <taxon>Actinomycetes</taxon>
        <taxon>Kitasatosporales</taxon>
        <taxon>Streptomycetaceae</taxon>
        <taxon>Streptomyces</taxon>
    </lineage>
</organism>
<dbReference type="AlphaFoldDB" id="A0A918C3P4"/>
<keyword evidence="1" id="KW-0472">Membrane</keyword>
<dbReference type="Pfam" id="PF13374">
    <property type="entry name" value="TPR_10"/>
    <property type="match status" value="1"/>
</dbReference>
<dbReference type="PANTHER" id="PTHR46082:SF6">
    <property type="entry name" value="AAA+ ATPASE DOMAIN-CONTAINING PROTEIN-RELATED"/>
    <property type="match status" value="1"/>
</dbReference>
<feature type="domain" description="ORC1/DEAH AAA+ ATPase" evidence="2">
    <location>
        <begin position="121"/>
        <end position="217"/>
    </location>
</feature>
<dbReference type="Pfam" id="PF13401">
    <property type="entry name" value="AAA_22"/>
    <property type="match status" value="1"/>
</dbReference>
<dbReference type="Gene3D" id="1.25.40.10">
    <property type="entry name" value="Tetratricopeptide repeat domain"/>
    <property type="match status" value="1"/>
</dbReference>
<dbReference type="PRINTS" id="PR00364">
    <property type="entry name" value="DISEASERSIST"/>
</dbReference>
<dbReference type="InterPro" id="IPR027417">
    <property type="entry name" value="P-loop_NTPase"/>
</dbReference>
<dbReference type="SUPFAM" id="SSF48452">
    <property type="entry name" value="TPR-like"/>
    <property type="match status" value="1"/>
</dbReference>
<evidence type="ECO:0000313" key="3">
    <source>
        <dbReference type="EMBL" id="GGR04188.1"/>
    </source>
</evidence>
<dbReference type="Gene3D" id="3.40.50.300">
    <property type="entry name" value="P-loop containing nucleotide triphosphate hydrolases"/>
    <property type="match status" value="1"/>
</dbReference>
<comment type="caution">
    <text evidence="3">The sequence shown here is derived from an EMBL/GenBank/DDBJ whole genome shotgun (WGS) entry which is preliminary data.</text>
</comment>
<gene>
    <name evidence="3" type="ORF">GCM10010280_60190</name>
</gene>
<dbReference type="SUPFAM" id="SSF52540">
    <property type="entry name" value="P-loop containing nucleoside triphosphate hydrolases"/>
    <property type="match status" value="1"/>
</dbReference>
<evidence type="ECO:0000313" key="4">
    <source>
        <dbReference type="Proteomes" id="UP000656732"/>
    </source>
</evidence>
<dbReference type="GO" id="GO:0016887">
    <property type="term" value="F:ATP hydrolysis activity"/>
    <property type="evidence" value="ECO:0007669"/>
    <property type="project" value="InterPro"/>
</dbReference>
<dbReference type="InterPro" id="IPR011990">
    <property type="entry name" value="TPR-like_helical_dom_sf"/>
</dbReference>
<dbReference type="PANTHER" id="PTHR46082">
    <property type="entry name" value="ATP/GTP-BINDING PROTEIN-RELATED"/>
    <property type="match status" value="1"/>
</dbReference>
<sequence length="714" mass="76016">MPVRGAMPGGWARVLVRWVLVAALAAFLGAVVWAVARFGLEAADQTASVVGGTVALLSLPISLYALRAPVGAGAGAAVDGGSAAREWVPAAAVDASLRPPVTTARVRGRDSELALVNRLARSGRGMAVVCGAGGLGKTTLAAEAAYQAQQARRAVFWIRWQNDPSRLAEDLARVAQDLGLAEERLEAARRGRAVLVDVVWEHLASVPGWVVVVDNVDTPARVGPGRDAVASYRGWLRPDGAGLLVVTSRDTAVGTWGRRVQLVHLEPLEEMAAAAVLADAAPSAGSEAEARALAVRLGGLPLALEAAGRYLATATSRYRSFIAYREALDREFGDLLGAEHPQAADPEIARTVVRHTWDLSLEQLHADGYTLARPLLRLLALLEAAPVPRSLIIPALLADATGQDVTAAALDAALAGLHQYALLGSPRTAVDTSAGDGAAVSVGQVVLHPVVREVMAISLPGSDPAPWHTVLDAHLTQAVQDTVAAGRPGWPTARLLAPHLPPLLDRATDQTFTDARDTLDALADTLHEAGTSTEEHLLRQHVLDAETRHLGPDHSDTLSSRGSLANALYGLGQHQEAADLQRQNLSARERALGPRHPDTLISRNNLANALNDLGQHQEAADLHRRTLTDRERTLGPRHPDTLISRNNLANALGSLGQYQEAADLHRRTLTDRERTLGLHHPDTLASRHNLARAEAAMTQAGSSWWSRLRRRGRP</sequence>
<accession>A0A918C3P4</accession>
<evidence type="ECO:0000259" key="2">
    <source>
        <dbReference type="Pfam" id="PF13401"/>
    </source>
</evidence>